<keyword evidence="2" id="KW-0812">Transmembrane</keyword>
<dbReference type="Proteomes" id="UP000050761">
    <property type="component" value="Unassembled WGS sequence"/>
</dbReference>
<gene>
    <name evidence="4" type="ORF">HPBE_LOCUS720</name>
</gene>
<dbReference type="InterPro" id="IPR040264">
    <property type="entry name" value="T15H9.4-like"/>
</dbReference>
<dbReference type="AlphaFoldDB" id="A0A183F3H7"/>
<dbReference type="OrthoDB" id="5852987at2759"/>
<accession>A0A183F3H7</accession>
<evidence type="ECO:0000259" key="3">
    <source>
        <dbReference type="PROSITE" id="PS50106"/>
    </source>
</evidence>
<keyword evidence="2" id="KW-0472">Membrane</keyword>
<dbReference type="Gene3D" id="2.30.42.10">
    <property type="match status" value="2"/>
</dbReference>
<keyword evidence="2" id="KW-1133">Transmembrane helix</keyword>
<dbReference type="EMBL" id="UZAH01000589">
    <property type="protein sequence ID" value="VDO19102.1"/>
    <property type="molecule type" value="Genomic_DNA"/>
</dbReference>
<dbReference type="PANTHER" id="PTHR31327">
    <property type="entry name" value="SPERM MEIOSIS PDZ DOMAIN CONTAINING PROTEINS-RELATED"/>
    <property type="match status" value="1"/>
</dbReference>
<protein>
    <submittedName>
        <fullName evidence="6">PDZ domain-containing protein</fullName>
    </submittedName>
</protein>
<evidence type="ECO:0000313" key="6">
    <source>
        <dbReference type="WBParaSite" id="HPBE_0000071901-mRNA-1"/>
    </source>
</evidence>
<dbReference type="SUPFAM" id="SSF50156">
    <property type="entry name" value="PDZ domain-like"/>
    <property type="match status" value="2"/>
</dbReference>
<organism evidence="5 6">
    <name type="scientific">Heligmosomoides polygyrus</name>
    <name type="common">Parasitic roundworm</name>
    <dbReference type="NCBI Taxonomy" id="6339"/>
    <lineage>
        <taxon>Eukaryota</taxon>
        <taxon>Metazoa</taxon>
        <taxon>Ecdysozoa</taxon>
        <taxon>Nematoda</taxon>
        <taxon>Chromadorea</taxon>
        <taxon>Rhabditida</taxon>
        <taxon>Rhabditina</taxon>
        <taxon>Rhabditomorpha</taxon>
        <taxon>Strongyloidea</taxon>
        <taxon>Heligmosomidae</taxon>
        <taxon>Heligmosomoides</taxon>
    </lineage>
</organism>
<name>A0A183F3H7_HELPZ</name>
<feature type="domain" description="PDZ" evidence="3">
    <location>
        <begin position="137"/>
        <end position="190"/>
    </location>
</feature>
<dbReference type="InterPro" id="IPR036034">
    <property type="entry name" value="PDZ_sf"/>
</dbReference>
<evidence type="ECO:0000313" key="5">
    <source>
        <dbReference type="Proteomes" id="UP000050761"/>
    </source>
</evidence>
<dbReference type="InterPro" id="IPR001478">
    <property type="entry name" value="PDZ"/>
</dbReference>
<evidence type="ECO:0000256" key="1">
    <source>
        <dbReference type="SAM" id="MobiDB-lite"/>
    </source>
</evidence>
<dbReference type="PROSITE" id="PS50106">
    <property type="entry name" value="PDZ"/>
    <property type="match status" value="1"/>
</dbReference>
<dbReference type="WBParaSite" id="HPBE_0000071901-mRNA-1">
    <property type="protein sequence ID" value="HPBE_0000071901-mRNA-1"/>
    <property type="gene ID" value="HPBE_0000071901"/>
</dbReference>
<sequence>MRGCVISWNRIRIEAVRSSQLRWFALVCLVLANSSLFAAMQPTTLTKGRKEVKFNHQISVGVEVTGIWPSSELLGVVYVGDTIVSVNGMPTPYTAEFVRAVNSKLPGSVVIEYMRDEMCTIDFKQLPPKKQGYDLFEVTLIWRSGGTPIGLLIHRVRRVVVAMVESGCTASKVIKAGDVLVKVNSTEVKDRDIARKLIVASINTNKRVVLTLERCTFALMPPPLTKAPSDTGPQGAAAPSSAAPKPALTAPAVNTKVTTAASIYCPNSSQRYQSGDTG</sequence>
<feature type="region of interest" description="Disordered" evidence="1">
    <location>
        <begin position="223"/>
        <end position="249"/>
    </location>
</feature>
<reference evidence="4 5" key="1">
    <citation type="submission" date="2018-11" db="EMBL/GenBank/DDBJ databases">
        <authorList>
            <consortium name="Pathogen Informatics"/>
        </authorList>
    </citation>
    <scope>NUCLEOTIDE SEQUENCE [LARGE SCALE GENOMIC DNA]</scope>
</reference>
<dbReference type="PANTHER" id="PTHR31327:SF5">
    <property type="entry name" value="PDZ DOMAIN-CONTAINING PROTEIN"/>
    <property type="match status" value="1"/>
</dbReference>
<keyword evidence="5" id="KW-1185">Reference proteome</keyword>
<feature type="transmembrane region" description="Helical" evidence="2">
    <location>
        <begin position="21"/>
        <end position="40"/>
    </location>
</feature>
<evidence type="ECO:0000313" key="4">
    <source>
        <dbReference type="EMBL" id="VDO19102.1"/>
    </source>
</evidence>
<dbReference type="SMART" id="SM00228">
    <property type="entry name" value="PDZ"/>
    <property type="match status" value="2"/>
</dbReference>
<reference evidence="6" key="2">
    <citation type="submission" date="2019-09" db="UniProtKB">
        <authorList>
            <consortium name="WormBaseParasite"/>
        </authorList>
    </citation>
    <scope>IDENTIFICATION</scope>
</reference>
<proteinExistence type="predicted"/>
<feature type="compositionally biased region" description="Low complexity" evidence="1">
    <location>
        <begin position="236"/>
        <end position="249"/>
    </location>
</feature>
<accession>A0A3P7WNM6</accession>
<evidence type="ECO:0000256" key="2">
    <source>
        <dbReference type="SAM" id="Phobius"/>
    </source>
</evidence>